<sequence>MHQQPAQQVAHPQQQQQLNTSHLPPSHHVPLHIISRPRDGSHPFPARIILSRNLTISLSFSSYVMSHLLS</sequence>
<feature type="region of interest" description="Disordered" evidence="1">
    <location>
        <begin position="1"/>
        <end position="38"/>
    </location>
</feature>
<evidence type="ECO:0000313" key="3">
    <source>
        <dbReference type="Proteomes" id="UP000595437"/>
    </source>
</evidence>
<proteinExistence type="predicted"/>
<protein>
    <submittedName>
        <fullName evidence="2">Uncharacterized protein</fullName>
    </submittedName>
</protein>
<feature type="compositionally biased region" description="Low complexity" evidence="1">
    <location>
        <begin position="1"/>
        <end position="34"/>
    </location>
</feature>
<organism evidence="2 3">
    <name type="scientific">Caligus rogercresseyi</name>
    <name type="common">Sea louse</name>
    <dbReference type="NCBI Taxonomy" id="217165"/>
    <lineage>
        <taxon>Eukaryota</taxon>
        <taxon>Metazoa</taxon>
        <taxon>Ecdysozoa</taxon>
        <taxon>Arthropoda</taxon>
        <taxon>Crustacea</taxon>
        <taxon>Multicrustacea</taxon>
        <taxon>Hexanauplia</taxon>
        <taxon>Copepoda</taxon>
        <taxon>Siphonostomatoida</taxon>
        <taxon>Caligidae</taxon>
        <taxon>Caligus</taxon>
    </lineage>
</organism>
<gene>
    <name evidence="2" type="ORF">FKW44_005434</name>
</gene>
<dbReference type="Proteomes" id="UP000595437">
    <property type="component" value="Chromosome 3"/>
</dbReference>
<name>A0A7T8QS18_CALRO</name>
<accession>A0A7T8QS18</accession>
<keyword evidence="3" id="KW-1185">Reference proteome</keyword>
<reference evidence="3" key="1">
    <citation type="submission" date="2021-01" db="EMBL/GenBank/DDBJ databases">
        <title>Caligus Genome Assembly.</title>
        <authorList>
            <person name="Gallardo-Escarate C."/>
        </authorList>
    </citation>
    <scope>NUCLEOTIDE SEQUENCE [LARGE SCALE GENOMIC DNA]</scope>
</reference>
<evidence type="ECO:0000313" key="2">
    <source>
        <dbReference type="EMBL" id="QQP53089.1"/>
    </source>
</evidence>
<dbReference type="AlphaFoldDB" id="A0A7T8QS18"/>
<dbReference type="EMBL" id="CP045892">
    <property type="protein sequence ID" value="QQP53089.1"/>
    <property type="molecule type" value="Genomic_DNA"/>
</dbReference>
<evidence type="ECO:0000256" key="1">
    <source>
        <dbReference type="SAM" id="MobiDB-lite"/>
    </source>
</evidence>